<feature type="signal peptide" evidence="2">
    <location>
        <begin position="1"/>
        <end position="30"/>
    </location>
</feature>
<feature type="transmembrane region" description="Helical" evidence="1">
    <location>
        <begin position="491"/>
        <end position="509"/>
    </location>
</feature>
<feature type="transmembrane region" description="Helical" evidence="1">
    <location>
        <begin position="640"/>
        <end position="660"/>
    </location>
</feature>
<dbReference type="Proteomes" id="UP000094527">
    <property type="component" value="Unassembled WGS sequence"/>
</dbReference>
<gene>
    <name evidence="3" type="ORF">Ocin01_03085</name>
</gene>
<evidence type="ECO:0000313" key="3">
    <source>
        <dbReference type="EMBL" id="ODN03584.1"/>
    </source>
</evidence>
<name>A0A1D2NE97_ORCCI</name>
<reference evidence="3 4" key="1">
    <citation type="journal article" date="2016" name="Genome Biol. Evol.">
        <title>Gene Family Evolution Reflects Adaptation to Soil Environmental Stressors in the Genome of the Collembolan Orchesella cincta.</title>
        <authorList>
            <person name="Faddeeva-Vakhrusheva A."/>
            <person name="Derks M.F."/>
            <person name="Anvar S.Y."/>
            <person name="Agamennone V."/>
            <person name="Suring W."/>
            <person name="Smit S."/>
            <person name="van Straalen N.M."/>
            <person name="Roelofs D."/>
        </authorList>
    </citation>
    <scope>NUCLEOTIDE SEQUENCE [LARGE SCALE GENOMIC DNA]</scope>
    <source>
        <tissue evidence="3">Mixed pool</tissue>
    </source>
</reference>
<feature type="transmembrane region" description="Helical" evidence="1">
    <location>
        <begin position="521"/>
        <end position="545"/>
    </location>
</feature>
<evidence type="ECO:0000313" key="4">
    <source>
        <dbReference type="Proteomes" id="UP000094527"/>
    </source>
</evidence>
<sequence>MELFAMKVKFSRLIFTVILLSPLIYKVALAAKDKPVELCGVVNVARDPDLPACCGESVGPLGDTLKLAQDHLAANANDEKVEEALKMYFWDEVYAGHPRVFPICVTPNNSLISSTPTGPALLFKNLIEGIYKNFRAAGGQRFYKFNKAKDIVGSPGAWIQKSDDGIKLTRINAMFADMVNMRQWFHITVTSTEPLEGIMIDHIVGPLGLQLGEFSLEFNCADGETPATTLKDYGHLYYCDLRSKALAHHPNVYFGQPVGTTQTEFHVHFKYTQVSCLLTSYIQFIIIPVKKFKEDMVRGEDFQLLLSQVYSMVDKEDNSEDKAFDSKDGFPYPLYLSAWPSHYCFLSSTQEVNDKLKESLPLKQDPSTKAAADKDWAAIPWGVTDKVVRIVPNYDYEYSILQEKSEGVDPVRSECLPGPFACDQNLRDEKEEDIVKKTREWMALEIGKPICEEKCTLAGAIPPNPLDEEKLNLHNAWESAKDARIHGLVETLAYFVLIPIANLMGRFYKENPKRVCCNMQIWIFAHVALHCFAMLSAWAALGLVATGSTTNSAHPHCADPLNENSPDCAAWNARSDSHIALASIAFIAHHFFFVTGCCRSQKDWLRRIQVLIHSIGGYATYVLCPISMLAINAVCSTETIIFTVLYIFIFIITFVFLTVFECKIDILLGVSPKRLHFPILEGLIVEPERTPGPFRALQNGKKFIILGASVIMGLVWCINLASIFALKFNVEDYVRAGRTEEIPGALLGKCETIDEVFTYYPPK</sequence>
<accession>A0A1D2NE97</accession>
<evidence type="ECO:0000256" key="1">
    <source>
        <dbReference type="SAM" id="Phobius"/>
    </source>
</evidence>
<protein>
    <submittedName>
        <fullName evidence="3">Uncharacterized protein</fullName>
    </submittedName>
</protein>
<keyword evidence="4" id="KW-1185">Reference proteome</keyword>
<proteinExistence type="predicted"/>
<feature type="transmembrane region" description="Helical" evidence="1">
    <location>
        <begin position="703"/>
        <end position="726"/>
    </location>
</feature>
<feature type="transmembrane region" description="Helical" evidence="1">
    <location>
        <begin position="610"/>
        <end position="634"/>
    </location>
</feature>
<keyword evidence="1" id="KW-0812">Transmembrane</keyword>
<evidence type="ECO:0000256" key="2">
    <source>
        <dbReference type="SAM" id="SignalP"/>
    </source>
</evidence>
<keyword evidence="2" id="KW-0732">Signal</keyword>
<keyword evidence="1" id="KW-0472">Membrane</keyword>
<keyword evidence="1" id="KW-1133">Transmembrane helix</keyword>
<feature type="transmembrane region" description="Helical" evidence="1">
    <location>
        <begin position="579"/>
        <end position="598"/>
    </location>
</feature>
<feature type="chain" id="PRO_5008905437" evidence="2">
    <location>
        <begin position="31"/>
        <end position="763"/>
    </location>
</feature>
<dbReference type="EMBL" id="LJIJ01000068">
    <property type="protein sequence ID" value="ODN03584.1"/>
    <property type="molecule type" value="Genomic_DNA"/>
</dbReference>
<comment type="caution">
    <text evidence="3">The sequence shown here is derived from an EMBL/GenBank/DDBJ whole genome shotgun (WGS) entry which is preliminary data.</text>
</comment>
<organism evidence="3 4">
    <name type="scientific">Orchesella cincta</name>
    <name type="common">Springtail</name>
    <name type="synonym">Podura cincta</name>
    <dbReference type="NCBI Taxonomy" id="48709"/>
    <lineage>
        <taxon>Eukaryota</taxon>
        <taxon>Metazoa</taxon>
        <taxon>Ecdysozoa</taxon>
        <taxon>Arthropoda</taxon>
        <taxon>Hexapoda</taxon>
        <taxon>Collembola</taxon>
        <taxon>Entomobryomorpha</taxon>
        <taxon>Entomobryoidea</taxon>
        <taxon>Orchesellidae</taxon>
        <taxon>Orchesellinae</taxon>
        <taxon>Orchesella</taxon>
    </lineage>
</organism>
<dbReference type="AlphaFoldDB" id="A0A1D2NE97"/>